<dbReference type="Pfam" id="PF19942">
    <property type="entry name" value="DUF6404"/>
    <property type="match status" value="1"/>
</dbReference>
<keyword evidence="3" id="KW-1185">Reference proteome</keyword>
<keyword evidence="1" id="KW-1133">Transmembrane helix</keyword>
<proteinExistence type="predicted"/>
<sequence>MSYQSKLEAAHQELKDKGVWKFTYDPPILRICRGLGIKVIPFHYQGFVKNTIIYFFIMLAIVTCFGISAGFNVSWGTSFFIRMMIIEGAAGAIFMASFYYIRKKQLSLTDWDDLP</sequence>
<name>W1N4Y4_9GAMM</name>
<dbReference type="RefSeq" id="WP_021820617.1">
    <property type="nucleotide sequence ID" value="NZ_AVBC01000039.1"/>
</dbReference>
<protein>
    <submittedName>
        <fullName evidence="2">Uncharacterized protein</fullName>
    </submittedName>
</protein>
<evidence type="ECO:0000313" key="2">
    <source>
        <dbReference type="EMBL" id="ERL50564.1"/>
    </source>
</evidence>
<dbReference type="AlphaFoldDB" id="W1N4Y4"/>
<dbReference type="KEGG" id="hhu:AR456_06770"/>
<reference evidence="2 3" key="1">
    <citation type="submission" date="2013-08" db="EMBL/GenBank/DDBJ databases">
        <title>draft genome of Halomonas huanghegensis, strain BJGMM-B45T.</title>
        <authorList>
            <person name="Miao C."/>
            <person name="Wan Y."/>
            <person name="Jin W."/>
        </authorList>
    </citation>
    <scope>NUCLEOTIDE SEQUENCE [LARGE SCALE GENOMIC DNA]</scope>
    <source>
        <strain evidence="2 3">BJGMM-B45</strain>
    </source>
</reference>
<keyword evidence="1" id="KW-0472">Membrane</keyword>
<dbReference type="EMBL" id="AVBC01000039">
    <property type="protein sequence ID" value="ERL50564.1"/>
    <property type="molecule type" value="Genomic_DNA"/>
</dbReference>
<dbReference type="Proteomes" id="UP000019113">
    <property type="component" value="Unassembled WGS sequence"/>
</dbReference>
<evidence type="ECO:0000256" key="1">
    <source>
        <dbReference type="SAM" id="Phobius"/>
    </source>
</evidence>
<dbReference type="InterPro" id="IPR045644">
    <property type="entry name" value="DUF6404"/>
</dbReference>
<evidence type="ECO:0000313" key="3">
    <source>
        <dbReference type="Proteomes" id="UP000019113"/>
    </source>
</evidence>
<gene>
    <name evidence="2" type="ORF">BJB45_05400</name>
</gene>
<accession>W1N4Y4</accession>
<dbReference type="OrthoDB" id="7870117at2"/>
<dbReference type="eggNOG" id="ENOG5032Y7R">
    <property type="taxonomic scope" value="Bacteria"/>
</dbReference>
<feature type="transmembrane region" description="Helical" evidence="1">
    <location>
        <begin position="79"/>
        <end position="101"/>
    </location>
</feature>
<organism evidence="2 3">
    <name type="scientific">Halomonas huangheensis</name>
    <dbReference type="NCBI Taxonomy" id="1178482"/>
    <lineage>
        <taxon>Bacteria</taxon>
        <taxon>Pseudomonadati</taxon>
        <taxon>Pseudomonadota</taxon>
        <taxon>Gammaproteobacteria</taxon>
        <taxon>Oceanospirillales</taxon>
        <taxon>Halomonadaceae</taxon>
        <taxon>Halomonas</taxon>
    </lineage>
</organism>
<feature type="transmembrane region" description="Helical" evidence="1">
    <location>
        <begin position="52"/>
        <end position="73"/>
    </location>
</feature>
<keyword evidence="1" id="KW-0812">Transmembrane</keyword>
<comment type="caution">
    <text evidence="2">The sequence shown here is derived from an EMBL/GenBank/DDBJ whole genome shotgun (WGS) entry which is preliminary data.</text>
</comment>